<feature type="signal peptide" evidence="1">
    <location>
        <begin position="1"/>
        <end position="28"/>
    </location>
</feature>
<organism evidence="2 3">
    <name type="scientific">Symbiodinium natans</name>
    <dbReference type="NCBI Taxonomy" id="878477"/>
    <lineage>
        <taxon>Eukaryota</taxon>
        <taxon>Sar</taxon>
        <taxon>Alveolata</taxon>
        <taxon>Dinophyceae</taxon>
        <taxon>Suessiales</taxon>
        <taxon>Symbiodiniaceae</taxon>
        <taxon>Symbiodinium</taxon>
    </lineage>
</organism>
<dbReference type="AlphaFoldDB" id="A0A812QXR8"/>
<sequence>MAHERRTMRSPLALAAAASALGFAPAFCQSCRGIFRPGPRPGSPLARYAAPPLLDLYTSKGVVSAPMPQLPAGKQSVFEGLPLLQTDAVGDPGLGALLTQFAGRLVSEFQLLDLMSALLILMGLSLGVLDTQRRWISYASDAITWSLYEAMGGPDRVIPGRLVPGTPAEVERATLSWPNMRELLAFLQQARVPDRLRAAAAADAATAQRELRLLAEAVLLACSDALLLDPETPLPAIDGEWECACDYFRNGNVIFVPMRLRGESGSYTADGGRHDILNIQRRREGSLVVADFRWENSAGASGSGKWLVSREGNFIAGNWRQDGVEEGPWSWYGRKKPSLRTPPPPEVARARAREGADQDTRVTDLGPVAIKAGAAAVQAAGSDAGAREAVAQAWDNSAPVQPSGTGGDLAPSAVLRRRWLAAGEDLRAVLGLTLGGLVPENVQRLGFALALALWSISALFFARALALSLGSSADAATWSFFFASYAVILDIALPTRAGLAPPATANAVALRQKRLEQLRLWAENGGLVRRGATPRDELLKAVRRVLEPGGSGEAMRDSEVEELLKVWNPAMKRQVLRTSRLSKGAMITYENVSIVPGKEPRSIW</sequence>
<accession>A0A812QXR8</accession>
<gene>
    <name evidence="2" type="primary">DHAR2</name>
    <name evidence="2" type="ORF">SNAT2548_LOCUS22234</name>
</gene>
<keyword evidence="1" id="KW-0732">Signal</keyword>
<name>A0A812QXR8_9DINO</name>
<protein>
    <submittedName>
        <fullName evidence="2">DHAR2 protein</fullName>
    </submittedName>
</protein>
<evidence type="ECO:0000256" key="1">
    <source>
        <dbReference type="SAM" id="SignalP"/>
    </source>
</evidence>
<dbReference type="EMBL" id="CAJNDS010002280">
    <property type="protein sequence ID" value="CAE7408828.1"/>
    <property type="molecule type" value="Genomic_DNA"/>
</dbReference>
<dbReference type="Proteomes" id="UP000604046">
    <property type="component" value="Unassembled WGS sequence"/>
</dbReference>
<feature type="chain" id="PRO_5032759969" evidence="1">
    <location>
        <begin position="29"/>
        <end position="604"/>
    </location>
</feature>
<evidence type="ECO:0000313" key="2">
    <source>
        <dbReference type="EMBL" id="CAE7408828.1"/>
    </source>
</evidence>
<evidence type="ECO:0000313" key="3">
    <source>
        <dbReference type="Proteomes" id="UP000604046"/>
    </source>
</evidence>
<comment type="caution">
    <text evidence="2">The sequence shown here is derived from an EMBL/GenBank/DDBJ whole genome shotgun (WGS) entry which is preliminary data.</text>
</comment>
<proteinExistence type="predicted"/>
<dbReference type="OrthoDB" id="436795at2759"/>
<keyword evidence="3" id="KW-1185">Reference proteome</keyword>
<reference evidence="2" key="1">
    <citation type="submission" date="2021-02" db="EMBL/GenBank/DDBJ databases">
        <authorList>
            <person name="Dougan E. K."/>
            <person name="Rhodes N."/>
            <person name="Thang M."/>
            <person name="Chan C."/>
        </authorList>
    </citation>
    <scope>NUCLEOTIDE SEQUENCE</scope>
</reference>